<feature type="signal peptide" evidence="1">
    <location>
        <begin position="1"/>
        <end position="27"/>
    </location>
</feature>
<protein>
    <submittedName>
        <fullName evidence="2">Uncharacterized protein</fullName>
    </submittedName>
</protein>
<dbReference type="AlphaFoldDB" id="A0A7C9H9G4"/>
<accession>A0A7C9H9G4</accession>
<comment type="caution">
    <text evidence="2">The sequence shown here is derived from an EMBL/GenBank/DDBJ whole genome shotgun (WGS) entry which is preliminary data.</text>
</comment>
<organism evidence="2 3">
    <name type="scientific">Sediminimonas qiaohouensis</name>
    <dbReference type="NCBI Taxonomy" id="552061"/>
    <lineage>
        <taxon>Bacteria</taxon>
        <taxon>Pseudomonadati</taxon>
        <taxon>Pseudomonadota</taxon>
        <taxon>Alphaproteobacteria</taxon>
        <taxon>Rhodobacterales</taxon>
        <taxon>Roseobacteraceae</taxon>
        <taxon>Sediminimonas</taxon>
    </lineage>
</organism>
<keyword evidence="1" id="KW-0732">Signal</keyword>
<reference evidence="2 3" key="1">
    <citation type="submission" date="2019-06" db="EMBL/GenBank/DDBJ databases">
        <title>Enrichment of Autotrophic Halophilic Microorganisms from Red Sea Brine Pool Using Microbial Electrosynthesis System.</title>
        <authorList>
            <person name="Alqahtani M.F."/>
            <person name="Bajracharya S."/>
            <person name="Katuri K.P."/>
            <person name="Ali M."/>
            <person name="Saikaly P.E."/>
        </authorList>
    </citation>
    <scope>NUCLEOTIDE SEQUENCE [LARGE SCALE GENOMIC DNA]</scope>
    <source>
        <strain evidence="2">MES6</strain>
    </source>
</reference>
<dbReference type="Proteomes" id="UP000483078">
    <property type="component" value="Unassembled WGS sequence"/>
</dbReference>
<feature type="chain" id="PRO_5028805629" evidence="1">
    <location>
        <begin position="28"/>
        <end position="252"/>
    </location>
</feature>
<sequence length="252" mass="25713">MVKAEWARHGARAAMCAALMVAGLAMAAPGTAAGQVKRADHDALAEQLGGRIDFEELPAMAEPGVILDDVYRVPGAALAEHFVGQSVSIRPLPEVSGGAPHDVLPRADLRAPLALRSGPPGRSLAVALHRGFGSNAVFPVGPDGAQARSGRGEGALAVLFDSDQRAVAIRIHADYADPLGNRPLPGAVTVQFYARDGTRLNIDTLFPGHGVASFGFVVQGAGAGIAAITISNSDPGGIAIDDILFALAPLAG</sequence>
<gene>
    <name evidence="2" type="ORF">FH759_01875</name>
</gene>
<proteinExistence type="predicted"/>
<evidence type="ECO:0000313" key="2">
    <source>
        <dbReference type="EMBL" id="MTJ03431.1"/>
    </source>
</evidence>
<dbReference type="RefSeq" id="WP_273247913.1">
    <property type="nucleotide sequence ID" value="NZ_VENJ01000002.1"/>
</dbReference>
<evidence type="ECO:0000313" key="3">
    <source>
        <dbReference type="Proteomes" id="UP000483078"/>
    </source>
</evidence>
<dbReference type="EMBL" id="VENJ01000002">
    <property type="protein sequence ID" value="MTJ03431.1"/>
    <property type="molecule type" value="Genomic_DNA"/>
</dbReference>
<evidence type="ECO:0000256" key="1">
    <source>
        <dbReference type="SAM" id="SignalP"/>
    </source>
</evidence>
<name>A0A7C9H9G4_9RHOB</name>